<dbReference type="ExpressionAtlas" id="A0A2K3K6M7">
    <property type="expression patterns" value="baseline"/>
</dbReference>
<dbReference type="InterPro" id="IPR045163">
    <property type="entry name" value="Focadhesin/RST1"/>
</dbReference>
<feature type="domain" description="DUF3730" evidence="2">
    <location>
        <begin position="4"/>
        <end position="91"/>
    </location>
</feature>
<proteinExistence type="predicted"/>
<dbReference type="AlphaFoldDB" id="A0A2K3K6M7"/>
<dbReference type="Proteomes" id="UP000236291">
    <property type="component" value="Unassembled WGS sequence"/>
</dbReference>
<protein>
    <recommendedName>
        <fullName evidence="2">DUF3730 domain-containing protein</fullName>
    </recommendedName>
</protein>
<dbReference type="InterPro" id="IPR022542">
    <property type="entry name" value="FOCAD/RST1_DUF3730"/>
</dbReference>
<feature type="chain" id="PRO_5014350617" description="DUF3730 domain-containing protein" evidence="1">
    <location>
        <begin position="30"/>
        <end position="93"/>
    </location>
</feature>
<dbReference type="Pfam" id="PF12530">
    <property type="entry name" value="DUF3730"/>
    <property type="match status" value="1"/>
</dbReference>
<comment type="caution">
    <text evidence="3">The sequence shown here is derived from an EMBL/GenBank/DDBJ whole genome shotgun (WGS) entry which is preliminary data.</text>
</comment>
<evidence type="ECO:0000313" key="4">
    <source>
        <dbReference type="Proteomes" id="UP000236291"/>
    </source>
</evidence>
<feature type="signal peptide" evidence="1">
    <location>
        <begin position="1"/>
        <end position="29"/>
    </location>
</feature>
<sequence length="93" mass="10617">MITEAQLCAIAFLGTVMSLLTCLQWHSSGHEPIIELSRRLLSVQKDLGLRWEPGLSRTMVPLFTILVQSELEHEQISISKLLLLILKWKYDKG</sequence>
<dbReference type="EMBL" id="ASHM01086443">
    <property type="protein sequence ID" value="PNX61939.1"/>
    <property type="molecule type" value="Genomic_DNA"/>
</dbReference>
<dbReference type="PANTHER" id="PTHR16212">
    <property type="entry name" value="FOCADHESIN FAMILY MEMBER"/>
    <property type="match status" value="1"/>
</dbReference>
<organism evidence="3 4">
    <name type="scientific">Trifolium pratense</name>
    <name type="common">Red clover</name>
    <dbReference type="NCBI Taxonomy" id="57577"/>
    <lineage>
        <taxon>Eukaryota</taxon>
        <taxon>Viridiplantae</taxon>
        <taxon>Streptophyta</taxon>
        <taxon>Embryophyta</taxon>
        <taxon>Tracheophyta</taxon>
        <taxon>Spermatophyta</taxon>
        <taxon>Magnoliopsida</taxon>
        <taxon>eudicotyledons</taxon>
        <taxon>Gunneridae</taxon>
        <taxon>Pentapetalae</taxon>
        <taxon>rosids</taxon>
        <taxon>fabids</taxon>
        <taxon>Fabales</taxon>
        <taxon>Fabaceae</taxon>
        <taxon>Papilionoideae</taxon>
        <taxon>50 kb inversion clade</taxon>
        <taxon>NPAAA clade</taxon>
        <taxon>Hologalegina</taxon>
        <taxon>IRL clade</taxon>
        <taxon>Trifolieae</taxon>
        <taxon>Trifolium</taxon>
    </lineage>
</organism>
<name>A0A2K3K6M7_TRIPR</name>
<gene>
    <name evidence="3" type="ORF">L195_g052714</name>
</gene>
<dbReference type="GO" id="GO:0060147">
    <property type="term" value="P:regulation of post-transcriptional gene silencing"/>
    <property type="evidence" value="ECO:0007669"/>
    <property type="project" value="InterPro"/>
</dbReference>
<evidence type="ECO:0000256" key="1">
    <source>
        <dbReference type="SAM" id="SignalP"/>
    </source>
</evidence>
<accession>A0A2K3K6M7</accession>
<evidence type="ECO:0000259" key="2">
    <source>
        <dbReference type="Pfam" id="PF12530"/>
    </source>
</evidence>
<evidence type="ECO:0000313" key="3">
    <source>
        <dbReference type="EMBL" id="PNX61939.1"/>
    </source>
</evidence>
<reference evidence="3 4" key="2">
    <citation type="journal article" date="2017" name="Front. Plant Sci.">
        <title>Gene Classification and Mining of Molecular Markers Useful in Red Clover (Trifolium pratense) Breeding.</title>
        <authorList>
            <person name="Istvanek J."/>
            <person name="Dluhosova J."/>
            <person name="Dluhos P."/>
            <person name="Patkova L."/>
            <person name="Nedelnik J."/>
            <person name="Repkova J."/>
        </authorList>
    </citation>
    <scope>NUCLEOTIDE SEQUENCE [LARGE SCALE GENOMIC DNA]</scope>
    <source>
        <strain evidence="4">cv. Tatra</strain>
        <tissue evidence="3">Young leaves</tissue>
    </source>
</reference>
<dbReference type="PANTHER" id="PTHR16212:SF4">
    <property type="entry name" value="FOCADHESIN"/>
    <property type="match status" value="1"/>
</dbReference>
<keyword evidence="1" id="KW-0732">Signal</keyword>
<reference evidence="3 4" key="1">
    <citation type="journal article" date="2014" name="Am. J. Bot.">
        <title>Genome assembly and annotation for red clover (Trifolium pratense; Fabaceae).</title>
        <authorList>
            <person name="Istvanek J."/>
            <person name="Jaros M."/>
            <person name="Krenek A."/>
            <person name="Repkova J."/>
        </authorList>
    </citation>
    <scope>NUCLEOTIDE SEQUENCE [LARGE SCALE GENOMIC DNA]</scope>
    <source>
        <strain evidence="4">cv. Tatra</strain>
        <tissue evidence="3">Young leaves</tissue>
    </source>
</reference>